<keyword evidence="3" id="KW-1185">Reference proteome</keyword>
<name>A0A4Q7VNE5_9BURK</name>
<dbReference type="EMBL" id="SHKP01000006">
    <property type="protein sequence ID" value="RZT97829.1"/>
    <property type="molecule type" value="Genomic_DNA"/>
</dbReference>
<gene>
    <name evidence="2" type="ORF">EV670_2229</name>
</gene>
<comment type="caution">
    <text evidence="2">The sequence shown here is derived from an EMBL/GenBank/DDBJ whole genome shotgun (WGS) entry which is preliminary data.</text>
</comment>
<dbReference type="Proteomes" id="UP000293671">
    <property type="component" value="Unassembled WGS sequence"/>
</dbReference>
<feature type="transmembrane region" description="Helical" evidence="1">
    <location>
        <begin position="61"/>
        <end position="85"/>
    </location>
</feature>
<evidence type="ECO:0000256" key="1">
    <source>
        <dbReference type="SAM" id="Phobius"/>
    </source>
</evidence>
<protein>
    <submittedName>
        <fullName evidence="2">Uncharacterized protein</fullName>
    </submittedName>
</protein>
<feature type="transmembrane region" description="Helical" evidence="1">
    <location>
        <begin position="21"/>
        <end position="41"/>
    </location>
</feature>
<dbReference type="RefSeq" id="WP_130432034.1">
    <property type="nucleotide sequence ID" value="NZ_SHKP01000006.1"/>
</dbReference>
<keyword evidence="1" id="KW-1133">Transmembrane helix</keyword>
<accession>A0A4Q7VNE5</accession>
<evidence type="ECO:0000313" key="3">
    <source>
        <dbReference type="Proteomes" id="UP000293671"/>
    </source>
</evidence>
<keyword evidence="1" id="KW-0812">Transmembrane</keyword>
<organism evidence="2 3">
    <name type="scientific">Rivibacter subsaxonicus</name>
    <dbReference type="NCBI Taxonomy" id="457575"/>
    <lineage>
        <taxon>Bacteria</taxon>
        <taxon>Pseudomonadati</taxon>
        <taxon>Pseudomonadota</taxon>
        <taxon>Betaproteobacteria</taxon>
        <taxon>Burkholderiales</taxon>
        <taxon>Rivibacter</taxon>
    </lineage>
</organism>
<dbReference type="AlphaFoldDB" id="A0A4Q7VNE5"/>
<keyword evidence="1" id="KW-0472">Membrane</keyword>
<proteinExistence type="predicted"/>
<reference evidence="2 3" key="1">
    <citation type="submission" date="2019-02" db="EMBL/GenBank/DDBJ databases">
        <title>Genomic Encyclopedia of Type Strains, Phase IV (KMG-IV): sequencing the most valuable type-strain genomes for metagenomic binning, comparative biology and taxonomic classification.</title>
        <authorList>
            <person name="Goeker M."/>
        </authorList>
    </citation>
    <scope>NUCLEOTIDE SEQUENCE [LARGE SCALE GENOMIC DNA]</scope>
    <source>
        <strain evidence="2 3">DSM 19570</strain>
    </source>
</reference>
<evidence type="ECO:0000313" key="2">
    <source>
        <dbReference type="EMBL" id="RZT97829.1"/>
    </source>
</evidence>
<sequence length="103" mass="11458">MSPRPWWLPPPLSIAPQVRRRIGWAGVASLLLPWLAGAWFKLGMQPGLHPDPERAALMVDILVIATIVFLLTMVFTVAIGCWVVAVMKGPRYSSDPFPDPEIR</sequence>
<dbReference type="OrthoDB" id="8687267at2"/>